<dbReference type="RefSeq" id="WP_191897706.1">
    <property type="nucleotide sequence ID" value="NZ_BMQD01000025.1"/>
</dbReference>
<comment type="caution">
    <text evidence="3">The sequence shown here is derived from an EMBL/GenBank/DDBJ whole genome shotgun (WGS) entry which is preliminary data.</text>
</comment>
<dbReference type="Proteomes" id="UP000627984">
    <property type="component" value="Unassembled WGS sequence"/>
</dbReference>
<organism evidence="3 4">
    <name type="scientific">Planomonospora parontospora</name>
    <dbReference type="NCBI Taxonomy" id="58119"/>
    <lineage>
        <taxon>Bacteria</taxon>
        <taxon>Bacillati</taxon>
        <taxon>Actinomycetota</taxon>
        <taxon>Actinomycetes</taxon>
        <taxon>Streptosporangiales</taxon>
        <taxon>Streptosporangiaceae</taxon>
        <taxon>Planomonospora</taxon>
    </lineage>
</organism>
<feature type="transmembrane region" description="Helical" evidence="2">
    <location>
        <begin position="41"/>
        <end position="60"/>
    </location>
</feature>
<keyword evidence="2" id="KW-0472">Membrane</keyword>
<proteinExistence type="predicted"/>
<sequence>MKALLGEGAAFAARQAAVLFALAAGLAAATAVPPSTHFAPLVVIGAAALALAVIAWLLPWDRFDARWPLVLTVPALCLLAAAIWAHRGVAGSTAPFFMLLFAWVGLHFSMRAVLVLALPAAVTYLAPADRRAGAGTVIRRRPPRSGSPSARSRGQEPVVHQAQDGSPTACWETAHNRSRAAAS</sequence>
<feature type="region of interest" description="Disordered" evidence="1">
    <location>
        <begin position="136"/>
        <end position="183"/>
    </location>
</feature>
<feature type="transmembrane region" description="Helical" evidence="2">
    <location>
        <begin position="67"/>
        <end position="85"/>
    </location>
</feature>
<reference evidence="3" key="2">
    <citation type="submission" date="2022-09" db="EMBL/GenBank/DDBJ databases">
        <authorList>
            <person name="Sun Q."/>
            <person name="Ohkuma M."/>
        </authorList>
    </citation>
    <scope>NUCLEOTIDE SEQUENCE</scope>
    <source>
        <strain evidence="3">JCM 3093</strain>
    </source>
</reference>
<evidence type="ECO:0000313" key="3">
    <source>
        <dbReference type="EMBL" id="GGK92051.1"/>
    </source>
</evidence>
<keyword evidence="2" id="KW-1133">Transmembrane helix</keyword>
<evidence type="ECO:0000256" key="2">
    <source>
        <dbReference type="SAM" id="Phobius"/>
    </source>
</evidence>
<accession>A0AA37BMN4</accession>
<reference evidence="3" key="1">
    <citation type="journal article" date="2014" name="Int. J. Syst. Evol. Microbiol.">
        <title>Complete genome sequence of Corynebacterium casei LMG S-19264T (=DSM 44701T), isolated from a smear-ripened cheese.</title>
        <authorList>
            <consortium name="US DOE Joint Genome Institute (JGI-PGF)"/>
            <person name="Walter F."/>
            <person name="Albersmeier A."/>
            <person name="Kalinowski J."/>
            <person name="Ruckert C."/>
        </authorList>
    </citation>
    <scope>NUCLEOTIDE SEQUENCE</scope>
    <source>
        <strain evidence="3">JCM 3093</strain>
    </source>
</reference>
<evidence type="ECO:0000313" key="4">
    <source>
        <dbReference type="Proteomes" id="UP000627984"/>
    </source>
</evidence>
<dbReference type="EMBL" id="BMQD01000025">
    <property type="protein sequence ID" value="GGK92051.1"/>
    <property type="molecule type" value="Genomic_DNA"/>
</dbReference>
<gene>
    <name evidence="3" type="ORF">GCM10010126_59250</name>
</gene>
<name>A0AA37BMN4_9ACTN</name>
<protein>
    <submittedName>
        <fullName evidence="3">Uncharacterized protein</fullName>
    </submittedName>
</protein>
<keyword evidence="2" id="KW-0812">Transmembrane</keyword>
<feature type="transmembrane region" description="Helical" evidence="2">
    <location>
        <begin position="97"/>
        <end position="122"/>
    </location>
</feature>
<evidence type="ECO:0000256" key="1">
    <source>
        <dbReference type="SAM" id="MobiDB-lite"/>
    </source>
</evidence>
<dbReference type="AlphaFoldDB" id="A0AA37BMN4"/>